<keyword evidence="3" id="KW-1185">Reference proteome</keyword>
<gene>
    <name evidence="2" type="ORF">HMPREF0653_00519</name>
</gene>
<keyword evidence="1" id="KW-1133">Transmembrane helix</keyword>
<proteinExistence type="predicted"/>
<keyword evidence="1" id="KW-0812">Transmembrane</keyword>
<protein>
    <submittedName>
        <fullName evidence="2">Uncharacterized protein</fullName>
    </submittedName>
</protein>
<dbReference type="EMBL" id="AWUY01000039">
    <property type="protein sequence ID" value="ERJ79988.1"/>
    <property type="molecule type" value="Genomic_DNA"/>
</dbReference>
<dbReference type="Proteomes" id="UP000016660">
    <property type="component" value="Unassembled WGS sequence"/>
</dbReference>
<evidence type="ECO:0000256" key="1">
    <source>
        <dbReference type="SAM" id="Phobius"/>
    </source>
</evidence>
<reference evidence="2 3" key="1">
    <citation type="submission" date="2013-06" db="EMBL/GenBank/DDBJ databases">
        <authorList>
            <person name="Weinstock G."/>
            <person name="Sodergren E."/>
            <person name="Lobos E.A."/>
            <person name="Fulton L."/>
            <person name="Fulton R."/>
            <person name="Courtney L."/>
            <person name="Fronick C."/>
            <person name="O'Laughlin M."/>
            <person name="Godfrey J."/>
            <person name="Wilson R.M."/>
            <person name="Miner T."/>
            <person name="Farmer C."/>
            <person name="Delehaunty K."/>
            <person name="Cordes M."/>
            <person name="Minx P."/>
            <person name="Tomlinson C."/>
            <person name="Chen J."/>
            <person name="Wollam A."/>
            <person name="Pepin K.H."/>
            <person name="Bhonagiri V."/>
            <person name="Zhang X."/>
            <person name="Warren W."/>
            <person name="Mitreva M."/>
            <person name="Mardis E.R."/>
            <person name="Wilson R.K."/>
        </authorList>
    </citation>
    <scope>NUCLEOTIDE SEQUENCE [LARGE SCALE GENOMIC DNA]</scope>
    <source>
        <strain evidence="2 3">ATCC 29426</strain>
    </source>
</reference>
<evidence type="ECO:0000313" key="2">
    <source>
        <dbReference type="EMBL" id="ERJ79988.1"/>
    </source>
</evidence>
<evidence type="ECO:0000313" key="3">
    <source>
        <dbReference type="Proteomes" id="UP000016660"/>
    </source>
</evidence>
<accession>A0ABP2Y9J4</accession>
<name>A0ABP2Y9J4_9BACT</name>
<feature type="transmembrane region" description="Helical" evidence="1">
    <location>
        <begin position="29"/>
        <end position="50"/>
    </location>
</feature>
<keyword evidence="1" id="KW-0472">Membrane</keyword>
<organism evidence="2 3">
    <name type="scientific">Prevotella disiens JCM 6334 = ATCC 29426</name>
    <dbReference type="NCBI Taxonomy" id="1235811"/>
    <lineage>
        <taxon>Bacteria</taxon>
        <taxon>Pseudomonadati</taxon>
        <taxon>Bacteroidota</taxon>
        <taxon>Bacteroidia</taxon>
        <taxon>Bacteroidales</taxon>
        <taxon>Prevotellaceae</taxon>
        <taxon>Prevotella</taxon>
    </lineage>
</organism>
<comment type="caution">
    <text evidence="2">The sequence shown here is derived from an EMBL/GenBank/DDBJ whole genome shotgun (WGS) entry which is preliminary data.</text>
</comment>
<sequence>MKRLYIALYIISLIFTLYAAYDDICNNRFTRLVGIGFVVCFATLSLWKILKK</sequence>